<dbReference type="EMBL" id="APNK01000067">
    <property type="protein sequence ID" value="KEZ75656.1"/>
    <property type="molecule type" value="Genomic_DNA"/>
</dbReference>
<protein>
    <submittedName>
        <fullName evidence="5">GntR family transcriptional regulator</fullName>
    </submittedName>
</protein>
<dbReference type="InterPro" id="IPR008920">
    <property type="entry name" value="TF_FadR/GntR_C"/>
</dbReference>
<dbReference type="PANTHER" id="PTHR43537:SF53">
    <property type="entry name" value="HTH-TYPE TRANSCRIPTIONAL REPRESSOR NANR"/>
    <property type="match status" value="1"/>
</dbReference>
<dbReference type="Pfam" id="PF07729">
    <property type="entry name" value="FCD"/>
    <property type="match status" value="1"/>
</dbReference>
<evidence type="ECO:0000256" key="3">
    <source>
        <dbReference type="ARBA" id="ARBA00023163"/>
    </source>
</evidence>
<keyword evidence="6" id="KW-1185">Reference proteome</keyword>
<dbReference type="eggNOG" id="COG1802">
    <property type="taxonomic scope" value="Bacteria"/>
</dbReference>
<accession>A0A084IG22</accession>
<keyword evidence="2" id="KW-0238">DNA-binding</keyword>
<name>A0A084IG22_SALHC</name>
<evidence type="ECO:0000313" key="6">
    <source>
        <dbReference type="Proteomes" id="UP000028302"/>
    </source>
</evidence>
<sequence length="250" mass="27488">MRDQASIDIAAAMAADGGPNTTVDQTIRRDIADAIFDQRMPPGTKLSEARLGELYDVSRTVVRKALFRLASDKLVDIRPNRGAIVSQPTVEEAREVFEARRLIEAAMLEHSVPAMTPADHKRLRDLVAADVAAHDSRDRQRMIRASGDFHRGLAALSGNTVLCGFLDQLIGRTTLIIAMYQTHASAACSHHAHDELIEVIERGDVAAAQRAMHQHLHDCEDQLELADSPTENELAKMLGARGHRKPIDTP</sequence>
<comment type="caution">
    <text evidence="5">The sequence shown here is derived from an EMBL/GenBank/DDBJ whole genome shotgun (WGS) entry which is preliminary data.</text>
</comment>
<dbReference type="InterPro" id="IPR011711">
    <property type="entry name" value="GntR_C"/>
</dbReference>
<dbReference type="Pfam" id="PF00392">
    <property type="entry name" value="GntR"/>
    <property type="match status" value="1"/>
</dbReference>
<dbReference type="Proteomes" id="UP000028302">
    <property type="component" value="Unassembled WGS sequence"/>
</dbReference>
<dbReference type="GO" id="GO:0003677">
    <property type="term" value="F:DNA binding"/>
    <property type="evidence" value="ECO:0007669"/>
    <property type="project" value="UniProtKB-KW"/>
</dbReference>
<dbReference type="PROSITE" id="PS50949">
    <property type="entry name" value="HTH_GNTR"/>
    <property type="match status" value="1"/>
</dbReference>
<gene>
    <name evidence="5" type="ORF">C41B8_18887</name>
</gene>
<dbReference type="InterPro" id="IPR000524">
    <property type="entry name" value="Tscrpt_reg_HTH_GntR"/>
</dbReference>
<dbReference type="SMART" id="SM00345">
    <property type="entry name" value="HTH_GNTR"/>
    <property type="match status" value="1"/>
</dbReference>
<evidence type="ECO:0000313" key="5">
    <source>
        <dbReference type="EMBL" id="KEZ75656.1"/>
    </source>
</evidence>
<dbReference type="SUPFAM" id="SSF48008">
    <property type="entry name" value="GntR ligand-binding domain-like"/>
    <property type="match status" value="1"/>
</dbReference>
<evidence type="ECO:0000256" key="1">
    <source>
        <dbReference type="ARBA" id="ARBA00023015"/>
    </source>
</evidence>
<feature type="domain" description="HTH gntR-type" evidence="4">
    <location>
        <begin position="21"/>
        <end position="88"/>
    </location>
</feature>
<dbReference type="STRING" id="1304275.C41B8_18887"/>
<dbReference type="Gene3D" id="1.20.120.530">
    <property type="entry name" value="GntR ligand-binding domain-like"/>
    <property type="match status" value="1"/>
</dbReference>
<dbReference type="GO" id="GO:0003700">
    <property type="term" value="F:DNA-binding transcription factor activity"/>
    <property type="evidence" value="ECO:0007669"/>
    <property type="project" value="InterPro"/>
</dbReference>
<dbReference type="SMART" id="SM00895">
    <property type="entry name" value="FCD"/>
    <property type="match status" value="1"/>
</dbReference>
<evidence type="ECO:0000259" key="4">
    <source>
        <dbReference type="PROSITE" id="PS50949"/>
    </source>
</evidence>
<organism evidence="5 6">
    <name type="scientific">Salinisphaera hydrothermalis (strain C41B8)</name>
    <dbReference type="NCBI Taxonomy" id="1304275"/>
    <lineage>
        <taxon>Bacteria</taxon>
        <taxon>Pseudomonadati</taxon>
        <taxon>Pseudomonadota</taxon>
        <taxon>Gammaproteobacteria</taxon>
        <taxon>Salinisphaerales</taxon>
        <taxon>Salinisphaeraceae</taxon>
        <taxon>Salinisphaera</taxon>
    </lineage>
</organism>
<dbReference type="SUPFAM" id="SSF46785">
    <property type="entry name" value="Winged helix' DNA-binding domain"/>
    <property type="match status" value="1"/>
</dbReference>
<keyword evidence="1" id="KW-0805">Transcription regulation</keyword>
<proteinExistence type="predicted"/>
<dbReference type="InterPro" id="IPR036388">
    <property type="entry name" value="WH-like_DNA-bd_sf"/>
</dbReference>
<dbReference type="InterPro" id="IPR036390">
    <property type="entry name" value="WH_DNA-bd_sf"/>
</dbReference>
<dbReference type="Gene3D" id="1.10.10.10">
    <property type="entry name" value="Winged helix-like DNA-binding domain superfamily/Winged helix DNA-binding domain"/>
    <property type="match status" value="1"/>
</dbReference>
<keyword evidence="3" id="KW-0804">Transcription</keyword>
<dbReference type="AlphaFoldDB" id="A0A084IG22"/>
<reference evidence="5 6" key="1">
    <citation type="submission" date="2013-03" db="EMBL/GenBank/DDBJ databases">
        <title>Salinisphaera hydrothermalis C41B8 Genome Sequencing.</title>
        <authorList>
            <person name="Li C."/>
            <person name="Lai Q."/>
            <person name="Shao Z."/>
        </authorList>
    </citation>
    <scope>NUCLEOTIDE SEQUENCE [LARGE SCALE GENOMIC DNA]</scope>
    <source>
        <strain evidence="5 6">C41B8</strain>
    </source>
</reference>
<dbReference type="PATRIC" id="fig|1304275.5.peg.3854"/>
<dbReference type="RefSeq" id="WP_051883788.1">
    <property type="nucleotide sequence ID" value="NZ_APNK01000067.1"/>
</dbReference>
<dbReference type="OrthoDB" id="5243844at2"/>
<dbReference type="CDD" id="cd07377">
    <property type="entry name" value="WHTH_GntR"/>
    <property type="match status" value="1"/>
</dbReference>
<evidence type="ECO:0000256" key="2">
    <source>
        <dbReference type="ARBA" id="ARBA00023125"/>
    </source>
</evidence>
<dbReference type="PANTHER" id="PTHR43537">
    <property type="entry name" value="TRANSCRIPTIONAL REGULATOR, GNTR FAMILY"/>
    <property type="match status" value="1"/>
</dbReference>